<keyword evidence="4 14" id="KW-0121">Carboxypeptidase</keyword>
<dbReference type="PRINTS" id="PR00724">
    <property type="entry name" value="CRBOXYPTASEC"/>
</dbReference>
<feature type="region of interest" description="Disordered" evidence="15">
    <location>
        <begin position="627"/>
        <end position="680"/>
    </location>
</feature>
<feature type="chain" id="PRO_5009028955" description="Carboxypeptidase" evidence="14">
    <location>
        <begin position="22"/>
        <end position="680"/>
    </location>
</feature>
<evidence type="ECO:0000256" key="3">
    <source>
        <dbReference type="ARBA" id="ARBA00009431"/>
    </source>
</evidence>
<keyword evidence="5 14" id="KW-0645">Protease</keyword>
<evidence type="ECO:0000256" key="2">
    <source>
        <dbReference type="ARBA" id="ARBA00004393"/>
    </source>
</evidence>
<feature type="signal peptide" evidence="14">
    <location>
        <begin position="1"/>
        <end position="21"/>
    </location>
</feature>
<feature type="compositionally biased region" description="Basic and acidic residues" evidence="15">
    <location>
        <begin position="669"/>
        <end position="680"/>
    </location>
</feature>
<keyword evidence="13" id="KW-0325">Glycoprotein</keyword>
<feature type="compositionally biased region" description="Acidic residues" evidence="15">
    <location>
        <begin position="545"/>
        <end position="580"/>
    </location>
</feature>
<comment type="catalytic activity">
    <reaction evidence="1">
        <text>Preferential release of a C-terminal arginine or lysine residue.</text>
        <dbReference type="EC" id="3.4.16.6"/>
    </reaction>
</comment>
<keyword evidence="8 14" id="KW-0732">Signal</keyword>
<dbReference type="PANTHER" id="PTHR11802:SF190">
    <property type="entry name" value="PHEROMONE-PROCESSING CARBOXYPEPTIDASE KEX1"/>
    <property type="match status" value="1"/>
</dbReference>
<evidence type="ECO:0000313" key="17">
    <source>
        <dbReference type="EMBL" id="SCV04568.1"/>
    </source>
</evidence>
<keyword evidence="9 14" id="KW-0378">Hydrolase</keyword>
<comment type="similarity">
    <text evidence="3 14">Belongs to the peptidase S10 family.</text>
</comment>
<evidence type="ECO:0000256" key="1">
    <source>
        <dbReference type="ARBA" id="ARBA00001003"/>
    </source>
</evidence>
<accession>A0A1G4KJG7</accession>
<sequence>MLLLSQMHWVALAMLARFSEALYTAQDYAVSPDLLPGLSSVQDPNLIPQMYAGHIPLGPEDDENVGNYFFWKFHDNSGRASEKANNTLIFWLNGGPGCSSMDGALMESGALRIDSDGKAYLNEGGWHTRGDVVFVDQPAGTGFSTVGANKKYDSDLLDVSQHFLNFLHNYFHVFPDDLAKNVILAGESYAGQYIPYFAQAILNNNSEEESTKINLKALLIGNGWMDPNRQSLSYIPFAFQKGLIQKGDSRLSKLLNQQELCQNKLNSDHDDRFSFSECDDILGVLLDVTRVMKDSEGKNVDTNQQCTNMYDLRLKDSYPSCGMNWPADLPNVAKFFGTTGVIEALHLDSEKVPNWHECDDKVSGHLTNPTSRASAHILPSILESGLEVVLFNGDQDIICNNLGVETLISELSWNGEKGFTVNMQYYDWMYKEEQSDNITSAGFVKYERNLTFISVYNASHMVPFDNSLVSRGIVDIYLNDVELVQEDGGDTLISESFSADDSTPQLDCEGVDKDSEECRALATEASNTDVDEGEGDENQGNKETDTEDEDDEDDEDDDDDDDDKEDDEGDEENDSEDEVNSEPSKDSHRIKVAIVSMSISAAIIAGLYFMFRDRFRPKLRAILVDSKTKSTQRKKNVSWASDLEQDAGDLKDPPLASKQKDGYSNVPTEEPRGSFELDDL</sequence>
<feature type="region of interest" description="Disordered" evidence="15">
    <location>
        <begin position="492"/>
        <end position="587"/>
    </location>
</feature>
<dbReference type="GO" id="GO:0005802">
    <property type="term" value="C:trans-Golgi network"/>
    <property type="evidence" value="ECO:0007669"/>
    <property type="project" value="TreeGrafter"/>
</dbReference>
<evidence type="ECO:0000256" key="12">
    <source>
        <dbReference type="ARBA" id="ARBA00023136"/>
    </source>
</evidence>
<evidence type="ECO:0000256" key="13">
    <source>
        <dbReference type="ARBA" id="ARBA00023180"/>
    </source>
</evidence>
<feature type="transmembrane region" description="Helical" evidence="16">
    <location>
        <begin position="592"/>
        <end position="611"/>
    </location>
</feature>
<evidence type="ECO:0000313" key="18">
    <source>
        <dbReference type="Proteomes" id="UP000191144"/>
    </source>
</evidence>
<dbReference type="EC" id="3.4.16.-" evidence="14"/>
<dbReference type="PANTHER" id="PTHR11802">
    <property type="entry name" value="SERINE PROTEASE FAMILY S10 SERINE CARBOXYPEPTIDASE"/>
    <property type="match status" value="1"/>
</dbReference>
<dbReference type="InterPro" id="IPR033124">
    <property type="entry name" value="Ser_caboxypep_his_AS"/>
</dbReference>
<feature type="compositionally biased region" description="Polar residues" evidence="15">
    <location>
        <begin position="493"/>
        <end position="505"/>
    </location>
</feature>
<evidence type="ECO:0000256" key="9">
    <source>
        <dbReference type="ARBA" id="ARBA00022801"/>
    </source>
</evidence>
<dbReference type="EMBL" id="LT598480">
    <property type="protein sequence ID" value="SCV04568.1"/>
    <property type="molecule type" value="Genomic_DNA"/>
</dbReference>
<evidence type="ECO:0000256" key="14">
    <source>
        <dbReference type="RuleBase" id="RU361156"/>
    </source>
</evidence>
<keyword evidence="6 16" id="KW-0812">Transmembrane</keyword>
<keyword evidence="10 16" id="KW-1133">Transmembrane helix</keyword>
<dbReference type="SUPFAM" id="SSF53474">
    <property type="entry name" value="alpha/beta-Hydrolases"/>
    <property type="match status" value="1"/>
</dbReference>
<keyword evidence="18" id="KW-1185">Reference proteome</keyword>
<evidence type="ECO:0000256" key="15">
    <source>
        <dbReference type="SAM" id="MobiDB-lite"/>
    </source>
</evidence>
<evidence type="ECO:0000256" key="7">
    <source>
        <dbReference type="ARBA" id="ARBA00022703"/>
    </source>
</evidence>
<dbReference type="GO" id="GO:0006915">
    <property type="term" value="P:apoptotic process"/>
    <property type="evidence" value="ECO:0007669"/>
    <property type="project" value="UniProtKB-KW"/>
</dbReference>
<evidence type="ECO:0000256" key="11">
    <source>
        <dbReference type="ARBA" id="ARBA00023034"/>
    </source>
</evidence>
<reference evidence="18" key="1">
    <citation type="submission" date="2016-03" db="EMBL/GenBank/DDBJ databases">
        <authorList>
            <person name="Devillers Hugo."/>
        </authorList>
    </citation>
    <scope>NUCLEOTIDE SEQUENCE [LARGE SCALE GENOMIC DNA]</scope>
</reference>
<evidence type="ECO:0000256" key="8">
    <source>
        <dbReference type="ARBA" id="ARBA00022729"/>
    </source>
</evidence>
<dbReference type="PROSITE" id="PS00560">
    <property type="entry name" value="CARBOXYPEPT_SER_HIS"/>
    <property type="match status" value="1"/>
</dbReference>
<dbReference type="Proteomes" id="UP000191144">
    <property type="component" value="Chromosome H"/>
</dbReference>
<protein>
    <recommendedName>
        <fullName evidence="14">Carboxypeptidase</fullName>
        <ecNumber evidence="14">3.4.16.-</ecNumber>
    </recommendedName>
</protein>
<evidence type="ECO:0000256" key="16">
    <source>
        <dbReference type="SAM" id="Phobius"/>
    </source>
</evidence>
<organism evidence="17 18">
    <name type="scientific">Lachancea meyersii CBS 8951</name>
    <dbReference type="NCBI Taxonomy" id="1266667"/>
    <lineage>
        <taxon>Eukaryota</taxon>
        <taxon>Fungi</taxon>
        <taxon>Dikarya</taxon>
        <taxon>Ascomycota</taxon>
        <taxon>Saccharomycotina</taxon>
        <taxon>Saccharomycetes</taxon>
        <taxon>Saccharomycetales</taxon>
        <taxon>Saccharomycetaceae</taxon>
        <taxon>Lachancea</taxon>
    </lineage>
</organism>
<dbReference type="OrthoDB" id="443318at2759"/>
<dbReference type="InterPro" id="IPR018202">
    <property type="entry name" value="Ser_caboxypep_ser_AS"/>
</dbReference>
<proteinExistence type="inferred from homology"/>
<dbReference type="Gene3D" id="3.40.50.1820">
    <property type="entry name" value="alpha/beta hydrolase"/>
    <property type="match status" value="1"/>
</dbReference>
<keyword evidence="7" id="KW-0053">Apoptosis</keyword>
<feature type="compositionally biased region" description="Basic and acidic residues" evidence="15">
    <location>
        <begin position="510"/>
        <end position="519"/>
    </location>
</feature>
<gene>
    <name evidence="17" type="ORF">LAME_0H19460G</name>
</gene>
<evidence type="ECO:0000256" key="5">
    <source>
        <dbReference type="ARBA" id="ARBA00022670"/>
    </source>
</evidence>
<evidence type="ECO:0000256" key="6">
    <source>
        <dbReference type="ARBA" id="ARBA00022692"/>
    </source>
</evidence>
<evidence type="ECO:0000256" key="10">
    <source>
        <dbReference type="ARBA" id="ARBA00022989"/>
    </source>
</evidence>
<dbReference type="PROSITE" id="PS00131">
    <property type="entry name" value="CARBOXYPEPT_SER_SER"/>
    <property type="match status" value="1"/>
</dbReference>
<keyword evidence="12 16" id="KW-0472">Membrane</keyword>
<name>A0A1G4KJG7_9SACH</name>
<dbReference type="GO" id="GO:0004185">
    <property type="term" value="F:serine-type carboxypeptidase activity"/>
    <property type="evidence" value="ECO:0007669"/>
    <property type="project" value="UniProtKB-UniRule"/>
</dbReference>
<evidence type="ECO:0000256" key="4">
    <source>
        <dbReference type="ARBA" id="ARBA00022645"/>
    </source>
</evidence>
<comment type="subcellular location">
    <subcellularLocation>
        <location evidence="2">Golgi apparatus</location>
        <location evidence="2">trans-Golgi network membrane</location>
        <topology evidence="2">Single-pass type I membrane protein</topology>
    </subcellularLocation>
</comment>
<dbReference type="InterPro" id="IPR001563">
    <property type="entry name" value="Peptidase_S10"/>
</dbReference>
<dbReference type="InterPro" id="IPR029058">
    <property type="entry name" value="AB_hydrolase_fold"/>
</dbReference>
<dbReference type="AlphaFoldDB" id="A0A1G4KJG7"/>
<dbReference type="Pfam" id="PF00450">
    <property type="entry name" value="Peptidase_S10"/>
    <property type="match status" value="1"/>
</dbReference>
<dbReference type="GO" id="GO:0006508">
    <property type="term" value="P:proteolysis"/>
    <property type="evidence" value="ECO:0007669"/>
    <property type="project" value="UniProtKB-KW"/>
</dbReference>
<keyword evidence="11" id="KW-0333">Golgi apparatus</keyword>